<keyword evidence="2" id="KW-0449">Lipoprotein</keyword>
<name>A0A0S2DJM0_LYSEN</name>
<evidence type="ECO:0000256" key="1">
    <source>
        <dbReference type="SAM" id="SignalP"/>
    </source>
</evidence>
<dbReference type="PATRIC" id="fig|69.6.peg.3393"/>
<dbReference type="Proteomes" id="UP000061569">
    <property type="component" value="Chromosome"/>
</dbReference>
<dbReference type="PROSITE" id="PS51257">
    <property type="entry name" value="PROKAR_LIPOPROTEIN"/>
    <property type="match status" value="1"/>
</dbReference>
<protein>
    <submittedName>
        <fullName evidence="2">Lipoprotein</fullName>
    </submittedName>
</protein>
<evidence type="ECO:0000313" key="2">
    <source>
        <dbReference type="EMBL" id="ALN58790.1"/>
    </source>
</evidence>
<dbReference type="OrthoDB" id="9997554at2"/>
<dbReference type="AlphaFoldDB" id="A0A0S2DJM0"/>
<feature type="chain" id="PRO_5006595715" evidence="1">
    <location>
        <begin position="32"/>
        <end position="75"/>
    </location>
</feature>
<organism evidence="2 3">
    <name type="scientific">Lysobacter enzymogenes</name>
    <dbReference type="NCBI Taxonomy" id="69"/>
    <lineage>
        <taxon>Bacteria</taxon>
        <taxon>Pseudomonadati</taxon>
        <taxon>Pseudomonadota</taxon>
        <taxon>Gammaproteobacteria</taxon>
        <taxon>Lysobacterales</taxon>
        <taxon>Lysobacteraceae</taxon>
        <taxon>Lysobacter</taxon>
    </lineage>
</organism>
<gene>
    <name evidence="2" type="ORF">GLE_3445</name>
</gene>
<evidence type="ECO:0000313" key="3">
    <source>
        <dbReference type="Proteomes" id="UP000061569"/>
    </source>
</evidence>
<dbReference type="KEGG" id="lez:GLE_3445"/>
<accession>A0A0S2DJM0</accession>
<dbReference type="EMBL" id="CP013140">
    <property type="protein sequence ID" value="ALN58790.1"/>
    <property type="molecule type" value="Genomic_DNA"/>
</dbReference>
<feature type="signal peptide" evidence="1">
    <location>
        <begin position="1"/>
        <end position="31"/>
    </location>
</feature>
<sequence length="75" mass="8068">MTLRPVLPLRRASVALAVAAFACGYAAVSTAAAPCPCFAEQRQCLADAASAPERRMCKLEFDRCMQRACPTPRAH</sequence>
<keyword evidence="1" id="KW-0732">Signal</keyword>
<reference evidence="2 3" key="1">
    <citation type="submission" date="2015-11" db="EMBL/GenBank/DDBJ databases">
        <title>Genome sequences of Lysobacter enzymogenes strain C3 and Lysobacter antibioticus ATCC 29479.</title>
        <authorList>
            <person name="Kobayashi D.Y."/>
        </authorList>
    </citation>
    <scope>NUCLEOTIDE SEQUENCE [LARGE SCALE GENOMIC DNA]</scope>
    <source>
        <strain evidence="2 3">C3</strain>
    </source>
</reference>
<proteinExistence type="predicted"/>